<evidence type="ECO:0000256" key="3">
    <source>
        <dbReference type="ARBA" id="ARBA00022737"/>
    </source>
</evidence>
<keyword evidence="1" id="KW-0433">Leucine-rich repeat</keyword>
<dbReference type="EMBL" id="OB798299">
    <property type="protein sequence ID" value="CAD7434815.1"/>
    <property type="molecule type" value="Genomic_DNA"/>
</dbReference>
<dbReference type="SMART" id="SM00365">
    <property type="entry name" value="LRR_SD22"/>
    <property type="match status" value="4"/>
</dbReference>
<evidence type="ECO:0000256" key="4">
    <source>
        <dbReference type="SAM" id="SignalP"/>
    </source>
</evidence>
<dbReference type="Gene3D" id="3.80.10.10">
    <property type="entry name" value="Ribonuclease Inhibitor"/>
    <property type="match status" value="4"/>
</dbReference>
<dbReference type="InterPro" id="IPR032675">
    <property type="entry name" value="LRR_dom_sf"/>
</dbReference>
<dbReference type="InterPro" id="IPR003591">
    <property type="entry name" value="Leu-rich_rpt_typical-subtyp"/>
</dbReference>
<dbReference type="InterPro" id="IPR001611">
    <property type="entry name" value="Leu-rich_rpt"/>
</dbReference>
<dbReference type="InterPro" id="IPR000483">
    <property type="entry name" value="Cys-rich_flank_reg_C"/>
</dbReference>
<name>A0A7R9EKT3_9NEOP</name>
<dbReference type="PROSITE" id="PS51450">
    <property type="entry name" value="LRR"/>
    <property type="match status" value="1"/>
</dbReference>
<protein>
    <recommendedName>
        <fullName evidence="5">LRRCT domain-containing protein</fullName>
    </recommendedName>
</protein>
<evidence type="ECO:0000313" key="6">
    <source>
        <dbReference type="EMBL" id="CAD7434815.1"/>
    </source>
</evidence>
<dbReference type="InterPro" id="IPR050541">
    <property type="entry name" value="LRR_TM_domain-containing"/>
</dbReference>
<sequence>MTTGVETRLNLVTLWLVFCCCLAVDRGANYSSVICPENCSCLFSLTCNEGGLTEIPANFNVLTMFIRISNSNISTIPPDAFNGLSAVDMIILEKNNIRTIEPYAFRGLAKDTFINTPNLLSLSFGSNTIEELEIDAFRGLNKLHELSISANRLSKLDGNYFKGMESLTTLDLSRNAIHAVSPNDFKFLTNLVTLDLSINRIRCVHPDSFLANSVLNKLSLGYNHHLNLPNEESLINSNSLKILDLSNSNIVGLPSKIFQNTTKLSTISLNGNQLETLEKETFSHLDGLVHLDVHNNGFTCDCKLASTYRWAQNRTVIVSVECKNPLEYAGSSWAVLNGTCKNFTPTSRQNFRYISTCRNHRYGDNIDHKEPYAATRTINVSTTTPGLSPTVITLNEVVESASAASY</sequence>
<dbReference type="SMART" id="SM00369">
    <property type="entry name" value="LRR_TYP"/>
    <property type="match status" value="7"/>
</dbReference>
<dbReference type="SUPFAM" id="SSF52058">
    <property type="entry name" value="L domain-like"/>
    <property type="match status" value="1"/>
</dbReference>
<dbReference type="PANTHER" id="PTHR24369:SF210">
    <property type="entry name" value="CHAOPTIN-RELATED"/>
    <property type="match status" value="1"/>
</dbReference>
<proteinExistence type="predicted"/>
<dbReference type="SMART" id="SM00082">
    <property type="entry name" value="LRRCT"/>
    <property type="match status" value="1"/>
</dbReference>
<reference evidence="6" key="1">
    <citation type="submission" date="2020-11" db="EMBL/GenBank/DDBJ databases">
        <authorList>
            <person name="Tran Van P."/>
        </authorList>
    </citation>
    <scope>NUCLEOTIDE SEQUENCE</scope>
</reference>
<feature type="signal peptide" evidence="4">
    <location>
        <begin position="1"/>
        <end position="27"/>
    </location>
</feature>
<organism evidence="6">
    <name type="scientific">Timema monikensis</name>
    <dbReference type="NCBI Taxonomy" id="170555"/>
    <lineage>
        <taxon>Eukaryota</taxon>
        <taxon>Metazoa</taxon>
        <taxon>Ecdysozoa</taxon>
        <taxon>Arthropoda</taxon>
        <taxon>Hexapoda</taxon>
        <taxon>Insecta</taxon>
        <taxon>Pterygota</taxon>
        <taxon>Neoptera</taxon>
        <taxon>Polyneoptera</taxon>
        <taxon>Phasmatodea</taxon>
        <taxon>Timematodea</taxon>
        <taxon>Timematoidea</taxon>
        <taxon>Timematidae</taxon>
        <taxon>Timema</taxon>
    </lineage>
</organism>
<feature type="chain" id="PRO_5031319284" description="LRRCT domain-containing protein" evidence="4">
    <location>
        <begin position="28"/>
        <end position="406"/>
    </location>
</feature>
<accession>A0A7R9EKT3</accession>
<evidence type="ECO:0000259" key="5">
    <source>
        <dbReference type="SMART" id="SM00082"/>
    </source>
</evidence>
<feature type="domain" description="LRRCT" evidence="5">
    <location>
        <begin position="296"/>
        <end position="341"/>
    </location>
</feature>
<dbReference type="AlphaFoldDB" id="A0A7R9EKT3"/>
<keyword evidence="2 4" id="KW-0732">Signal</keyword>
<evidence type="ECO:0000256" key="1">
    <source>
        <dbReference type="ARBA" id="ARBA00022614"/>
    </source>
</evidence>
<evidence type="ECO:0000256" key="2">
    <source>
        <dbReference type="ARBA" id="ARBA00022729"/>
    </source>
</evidence>
<gene>
    <name evidence="6" type="ORF">TMSB3V08_LOCUS11465</name>
</gene>
<dbReference type="Pfam" id="PF13855">
    <property type="entry name" value="LRR_8"/>
    <property type="match status" value="3"/>
</dbReference>
<dbReference type="GO" id="GO:0005886">
    <property type="term" value="C:plasma membrane"/>
    <property type="evidence" value="ECO:0007669"/>
    <property type="project" value="TreeGrafter"/>
</dbReference>
<keyword evidence="3" id="KW-0677">Repeat</keyword>
<dbReference type="PANTHER" id="PTHR24369">
    <property type="entry name" value="ANTIGEN BSP, PUTATIVE-RELATED"/>
    <property type="match status" value="1"/>
</dbReference>